<reference evidence="5 6" key="1">
    <citation type="submission" date="2015-04" db="EMBL/GenBank/DDBJ databases">
        <title>Complete genome sequence of Schizopora paradoxa KUC8140, a cosmopolitan wood degrader in East Asia.</title>
        <authorList>
            <consortium name="DOE Joint Genome Institute"/>
            <person name="Min B."/>
            <person name="Park H."/>
            <person name="Jang Y."/>
            <person name="Kim J.-J."/>
            <person name="Kim K.H."/>
            <person name="Pangilinan J."/>
            <person name="Lipzen A."/>
            <person name="Riley R."/>
            <person name="Grigoriev I.V."/>
            <person name="Spatafora J.W."/>
            <person name="Choi I.-G."/>
        </authorList>
    </citation>
    <scope>NUCLEOTIDE SEQUENCE [LARGE SCALE GENOMIC DNA]</scope>
    <source>
        <strain evidence="5 6">KUC8140</strain>
    </source>
</reference>
<keyword evidence="2" id="KW-0862">Zinc</keyword>
<keyword evidence="1" id="KW-0479">Metal-binding</keyword>
<evidence type="ECO:0000256" key="3">
    <source>
        <dbReference type="SAM" id="MobiDB-lite"/>
    </source>
</evidence>
<dbReference type="PROSITE" id="PS50081">
    <property type="entry name" value="ZF_DAG_PE_2"/>
    <property type="match status" value="2"/>
</dbReference>
<gene>
    <name evidence="5" type="ORF">SCHPADRAFT_999437</name>
</gene>
<dbReference type="Pfam" id="PF00130">
    <property type="entry name" value="C1_1"/>
    <property type="match status" value="1"/>
</dbReference>
<organism evidence="5 6">
    <name type="scientific">Schizopora paradoxa</name>
    <dbReference type="NCBI Taxonomy" id="27342"/>
    <lineage>
        <taxon>Eukaryota</taxon>
        <taxon>Fungi</taxon>
        <taxon>Dikarya</taxon>
        <taxon>Basidiomycota</taxon>
        <taxon>Agaricomycotina</taxon>
        <taxon>Agaricomycetes</taxon>
        <taxon>Hymenochaetales</taxon>
        <taxon>Schizoporaceae</taxon>
        <taxon>Schizopora</taxon>
    </lineage>
</organism>
<sequence length="2343" mass="262452">MSFEVIRNVEDSSKISPAESQYLLTAPSIELSVPDDTQGSRRSRSRTFSNVPIPFLSSAGSEENEKLPSIYPDSAPGKPHKPAKAEHESRKLLAHILGQLDRRRHAPSLWDSFANDNTSDKSERRFDLFRTGKTKSPQLGKVTASRAESLDESDSDDDRELSSAAFSTDDTFDLMGQLKEVLWISKLQGWSIFNDGFNEPDREEMQEKSSSFRRKRTSFQTIGRRSRSYSPGGRRIKSSPELLRQCIKILGSIVLEDCRFQTSSPRLKRPPNALHAVTLDVALLILHAQRHNSKVVYEVGNAFIPAFSTFPSSMHLRLLQFFERGILRVILIDLQQITRGPGSSSVQDSNELADTSIEPIVAIQVDEAVEEVNNQSFANSNWIHWSIEGEFSVPNVVSTNAPAQQLRIYHLSSIVSPLLSAILDHVEFGSADLYLSHALHSILNLIVETKHDSILDVLEVAAYHSARARFAAINILSAFWPKSVGHLAVSKPFPWLSYVENLRRHDLRRSFLNQTHEHQFVPWHFAPTASSSLFEGSALHDCQSCLRQIDGFGLFCPFCMCAVHSSCYDAPEGTCISHYPLPGDSSTQKVAVHRFSYVKSLKTDADEDTDSIYVEQHKFRLVNIFTLSLCGICRKPLWGSVAQGYRCGACNQYAHASCLADGNFERLERCSANVDVASITIDWAVLRSSFADFYRDILFREKDVLQHSHEEISVYWAMLWTQQNLLKLGVASGSLIVSQVRPKTAGAKGGGVDDFELHYLVQLYEVYLRSGRLPKSPVLQDCLQRNNYPAEFYQWCFDWSVIAFIMSVIKTPLVEDSPQNDFLNVDAEVNEGPDELLQHPLEVTSVSHLRNALGQEFLLHHDQSACFMLAHMRHLGLFHSNGLPEGMFRSVERPATVECKFGLPLGLDLSETVETLIVAVEACLRDVSLNVNEAGFLMLSRTLWPNGMASDYALARLAASVIGWILAEDENLAVILREYVAGGKSIPAGIPTSSEPPAWPNPISSRSISSGSQRNGGDYVVYRKALLSRYATKWLFALHCLDVLTYSRLLFDITCNRARESDYRRKYTDASEGDVTQAADNILRSLLKLYQASVTFSALDDLLLFWLDFVAEQPSIKVIQTLPRLFNRETDGSARWSIYKNDVTIGSFDQFGQTSFDPWHIVVHAATRSNEGLKKGIVWMKLFAGSGVDVPSETFFRLYSNLKDKEGSFEEYAGLNEAIFLSIWLKSFGRQDLQRLLSDMLQRQIPRLVSGDNESHVANSLSRFLRLLLSSSLLIYGCDRSRLQELKLITNEDIEGLPPRRKVVKRASSVLEPVQLNNDFVETLQRLTVEGAQEHRLLVATFLPTFLTDSSLLASHEVENFILSNGHMLIRCAWSFYDIASPTIDDLRISFLLRLLVTDTLPLEDLLQEEFSPQVHWRKRFQAATQLFRIILDVTKPSFQVEERQWRSAATHIFVQFFLCTWEDQAEEVRAATDAWAQTLQQAILQAIALCFTEALPRAPISDRLKLVSFLITLRTRFPTWRVLSWEVIIEALMDDDFIQRNGGGEDGAAAAHLSMYGISSPTLDSIQPEDPDMTSLQTALILLSMHMIADGVQIDLFSFLKIKYHLLVVLGSVGAALAPAPNGHSFHVQLGEVKQISVHALPCIPGIMLLLDSHRQFSVPPSAMTGVEDDTPSTLLIGSVVVDVFLSLFTRLENLQEIPFVYAKALLQSLVIVIYKHDLESAPLKHLREQLRRVIRRISEMLYLEISYELRLLILTVIKAYLKRWPAYATGILLHQVFAAIKVVSMLGVNSDDILVGQTVVFLEDVFAQYASSGLFYQLCKRELDLESFNVLRLVMSRNARHDAQEGSLRDIVLMDTMDHIIQGPHDPSLKRVLENVKQYIDVVHHQGFTMEALAIIGRGMSVVVRNAGELGVDQFDPNPILLSVASLIQHNKAQCRELLGMMDSILRPILLRFDVTSESVTRLLQVSNSLYKRTDVINSGDRGIQTNTIFIAFTDVLSDALRGRNRITPGTLGSLVEGLTTSGSNSDLLYLTSGQLSKLAGDGCMYLQAPGGTEGSPQAELQASMAIASLILRAARDDVGLLSRQLSDIASERNYKASALRMWNVIALDALQKFSVGIAAHIMTHLSTFSLAYHTTLRMHVQLTSMPSDLSASEVNHAFISIKLWLLLAQKCSNAAGQKDPFSAPEKSSEPELLAEERSVSMVWNELWPPFERLVSLFESDIEEETPEGSLLANLIWSSIADIFLFLRQMRSSISLESSSHIAILNRVKTLGKGEAFAGKFMRTVHSMTEPPPEMPPDTLLSLVAQEMLAAEKLRHLEAKKDIGRTIPERSRRDLRTQTSA</sequence>
<feature type="compositionally biased region" description="Acidic residues" evidence="3">
    <location>
        <begin position="150"/>
        <end position="159"/>
    </location>
</feature>
<feature type="domain" description="Phorbol-ester/DAG-type" evidence="4">
    <location>
        <begin position="517"/>
        <end position="575"/>
    </location>
</feature>
<name>A0A0H2RFT0_9AGAM</name>
<dbReference type="EMBL" id="KQ086020">
    <property type="protein sequence ID" value="KLO10679.1"/>
    <property type="molecule type" value="Genomic_DNA"/>
</dbReference>
<dbReference type="CDD" id="cd00029">
    <property type="entry name" value="C1"/>
    <property type="match status" value="1"/>
</dbReference>
<evidence type="ECO:0000313" key="6">
    <source>
        <dbReference type="Proteomes" id="UP000053477"/>
    </source>
</evidence>
<feature type="region of interest" description="Disordered" evidence="3">
    <location>
        <begin position="129"/>
        <end position="161"/>
    </location>
</feature>
<keyword evidence="6" id="KW-1185">Reference proteome</keyword>
<dbReference type="SUPFAM" id="SSF57889">
    <property type="entry name" value="Cysteine-rich domain"/>
    <property type="match status" value="1"/>
</dbReference>
<dbReference type="Proteomes" id="UP000053477">
    <property type="component" value="Unassembled WGS sequence"/>
</dbReference>
<feature type="compositionally biased region" description="Low complexity" evidence="3">
    <location>
        <begin position="1001"/>
        <end position="1014"/>
    </location>
</feature>
<evidence type="ECO:0000313" key="5">
    <source>
        <dbReference type="EMBL" id="KLO10679.1"/>
    </source>
</evidence>
<dbReference type="GO" id="GO:0046872">
    <property type="term" value="F:metal ion binding"/>
    <property type="evidence" value="ECO:0007669"/>
    <property type="project" value="UniProtKB-KW"/>
</dbReference>
<evidence type="ECO:0000259" key="4">
    <source>
        <dbReference type="PROSITE" id="PS50081"/>
    </source>
</evidence>
<proteinExistence type="predicted"/>
<dbReference type="InParanoid" id="A0A0H2RFT0"/>
<dbReference type="OrthoDB" id="6270916at2759"/>
<evidence type="ECO:0000256" key="1">
    <source>
        <dbReference type="ARBA" id="ARBA00022723"/>
    </source>
</evidence>
<accession>A0A0H2RFT0</accession>
<dbReference type="InterPro" id="IPR002219">
    <property type="entry name" value="PKC_DAG/PE"/>
</dbReference>
<dbReference type="Gene3D" id="3.30.60.20">
    <property type="match status" value="1"/>
</dbReference>
<feature type="domain" description="Phorbol-ester/DAG-type" evidence="4">
    <location>
        <begin position="616"/>
        <end position="670"/>
    </location>
</feature>
<feature type="region of interest" description="Disordered" evidence="3">
    <location>
        <begin position="32"/>
        <end position="88"/>
    </location>
</feature>
<feature type="region of interest" description="Disordered" evidence="3">
    <location>
        <begin position="991"/>
        <end position="1014"/>
    </location>
</feature>
<dbReference type="STRING" id="27342.A0A0H2RFT0"/>
<evidence type="ECO:0000256" key="2">
    <source>
        <dbReference type="ARBA" id="ARBA00022833"/>
    </source>
</evidence>
<dbReference type="SMART" id="SM00109">
    <property type="entry name" value="C1"/>
    <property type="match status" value="2"/>
</dbReference>
<dbReference type="InterPro" id="IPR046349">
    <property type="entry name" value="C1-like_sf"/>
</dbReference>
<protein>
    <recommendedName>
        <fullName evidence="4">Phorbol-ester/DAG-type domain-containing protein</fullName>
    </recommendedName>
</protein>